<dbReference type="WBParaSite" id="EVEC_0000927001-mRNA-1">
    <property type="protein sequence ID" value="EVEC_0000927001-mRNA-1"/>
    <property type="gene ID" value="EVEC_0000927001"/>
</dbReference>
<sequence>MRNLRAEFLQVLATFRQGICIPSGLSEEEKQQLEREEIQEQKVFLEYIKYHIRDLEDQLNQREAGVSPLANTSKLGRNKKIVLVRAPKALEPKD</sequence>
<keyword evidence="2" id="KW-1185">Reference proteome</keyword>
<gene>
    <name evidence="1" type="ORF">EVEC_LOCUS8711</name>
</gene>
<protein>
    <submittedName>
        <fullName evidence="3">Rbsn domain-containing protein</fullName>
    </submittedName>
</protein>
<reference evidence="1 2" key="2">
    <citation type="submission" date="2018-10" db="EMBL/GenBank/DDBJ databases">
        <authorList>
            <consortium name="Pathogen Informatics"/>
        </authorList>
    </citation>
    <scope>NUCLEOTIDE SEQUENCE [LARGE SCALE GENOMIC DNA]</scope>
</reference>
<evidence type="ECO:0000313" key="3">
    <source>
        <dbReference type="WBParaSite" id="EVEC_0000927001-mRNA-1"/>
    </source>
</evidence>
<proteinExistence type="predicted"/>
<dbReference type="EMBL" id="UXUI01009567">
    <property type="protein sequence ID" value="VDD93960.1"/>
    <property type="molecule type" value="Genomic_DNA"/>
</dbReference>
<evidence type="ECO:0000313" key="1">
    <source>
        <dbReference type="EMBL" id="VDD93960.1"/>
    </source>
</evidence>
<reference evidence="3" key="1">
    <citation type="submission" date="2017-02" db="UniProtKB">
        <authorList>
            <consortium name="WormBaseParasite"/>
        </authorList>
    </citation>
    <scope>IDENTIFICATION</scope>
</reference>
<dbReference type="AlphaFoldDB" id="A0A0N4VEZ1"/>
<dbReference type="Proteomes" id="UP000274131">
    <property type="component" value="Unassembled WGS sequence"/>
</dbReference>
<organism evidence="3">
    <name type="scientific">Enterobius vermicularis</name>
    <name type="common">Human pinworm</name>
    <dbReference type="NCBI Taxonomy" id="51028"/>
    <lineage>
        <taxon>Eukaryota</taxon>
        <taxon>Metazoa</taxon>
        <taxon>Ecdysozoa</taxon>
        <taxon>Nematoda</taxon>
        <taxon>Chromadorea</taxon>
        <taxon>Rhabditida</taxon>
        <taxon>Spirurina</taxon>
        <taxon>Oxyuridomorpha</taxon>
        <taxon>Oxyuroidea</taxon>
        <taxon>Oxyuridae</taxon>
        <taxon>Enterobius</taxon>
    </lineage>
</organism>
<name>A0A0N4VEZ1_ENTVE</name>
<accession>A0A0N4VEZ1</accession>
<evidence type="ECO:0000313" key="2">
    <source>
        <dbReference type="Proteomes" id="UP000274131"/>
    </source>
</evidence>